<accession>A0A2K3TWH7</accession>
<evidence type="ECO:0000313" key="3">
    <source>
        <dbReference type="EMBL" id="PNY68622.1"/>
    </source>
</evidence>
<sequence>MSALTDLSQLPIPDVVETVDFETLLTARKQRFISLYPAEQQAEVTRTLGYESEPFVKLLQENTYLEMALRVRINEAAVANMLAHAAGRDLDNLVANFKVFRLQISPGDSTAIPPVDPVYESDSDLRMRAQQAFEGLSVAGPTAAYEYHARSADGRIADVSAISPYPCYVTVSVLSREGNGLASAELLAIVDSALNDIDIRPVGDRPTIQSAEVIPYQIDAVLYCYPGPEQEPIRQAAEQRLKSYVNDQHRIGRDIRRSAIYAALHVTGVQRVELLSPAVDVIINKTQASYCTGWKIAIGGSDE</sequence>
<feature type="domain" description="Baseplate J-like C-terminal" evidence="2">
    <location>
        <begin position="216"/>
        <end position="287"/>
    </location>
</feature>
<dbReference type="Pfam" id="PF26078">
    <property type="entry name" value="Baseplate_J_M"/>
    <property type="match status" value="1"/>
</dbReference>
<dbReference type="InterPro" id="IPR058531">
    <property type="entry name" value="Baseplate_J_M"/>
</dbReference>
<dbReference type="InterPro" id="IPR014507">
    <property type="entry name" value="Baseplate_assembly_J_pred"/>
</dbReference>
<name>A0A2K3TWH7_ECOLX</name>
<comment type="caution">
    <text evidence="3">The sequence shown here is derived from an EMBL/GenBank/DDBJ whole genome shotgun (WGS) entry which is preliminary data.</text>
</comment>
<dbReference type="RefSeq" id="WP_103253383.1">
    <property type="nucleotide sequence ID" value="NZ_CAXUAK010000001.1"/>
</dbReference>
<gene>
    <name evidence="3" type="ORF">C2M16_06175</name>
</gene>
<dbReference type="PANTHER" id="PTHR35862">
    <property type="entry name" value="FELS-2 PROPHAGE PROTEIN"/>
    <property type="match status" value="1"/>
</dbReference>
<protein>
    <submittedName>
        <fullName evidence="3">Baseplate assembly protein</fullName>
    </submittedName>
</protein>
<evidence type="ECO:0000313" key="4">
    <source>
        <dbReference type="Proteomes" id="UP000236598"/>
    </source>
</evidence>
<dbReference type="InterPro" id="IPR058530">
    <property type="entry name" value="Baseplate_J-like_C"/>
</dbReference>
<dbReference type="InterPro" id="IPR052726">
    <property type="entry name" value="Phage_Baseplate_Hub"/>
</dbReference>
<reference evidence="3 4" key="1">
    <citation type="submission" date="2018-01" db="EMBL/GenBank/DDBJ databases">
        <title>Draft Genomic Sequencing Of Potential Extraintestinal Pathogenic Escherichia coli B8S18 Isolated From Retail Chicken Skin.</title>
        <authorList>
            <person name="Xu A."/>
            <person name="Tilman S."/>
            <person name="Wisser-Parker K."/>
            <person name="Sheen S."/>
            <person name="Sommers C."/>
        </authorList>
    </citation>
    <scope>NUCLEOTIDE SEQUENCE [LARGE SCALE GENOMIC DNA]</scope>
    <source>
        <strain evidence="3 4">B8S18Com</strain>
    </source>
</reference>
<dbReference type="PIRSF" id="PIRSF020481">
    <property type="entry name" value="BAP"/>
    <property type="match status" value="1"/>
</dbReference>
<dbReference type="Pfam" id="PF26079">
    <property type="entry name" value="Baseplate_J_C"/>
    <property type="match status" value="1"/>
</dbReference>
<dbReference type="AlphaFoldDB" id="A0A2K3TWH7"/>
<evidence type="ECO:0000259" key="2">
    <source>
        <dbReference type="Pfam" id="PF26079"/>
    </source>
</evidence>
<proteinExistence type="predicted"/>
<dbReference type="EMBL" id="PPHQ01000004">
    <property type="protein sequence ID" value="PNY68622.1"/>
    <property type="molecule type" value="Genomic_DNA"/>
</dbReference>
<dbReference type="Proteomes" id="UP000236598">
    <property type="component" value="Unassembled WGS sequence"/>
</dbReference>
<feature type="domain" description="Baseplate J-like central" evidence="1">
    <location>
        <begin position="138"/>
        <end position="208"/>
    </location>
</feature>
<evidence type="ECO:0000259" key="1">
    <source>
        <dbReference type="Pfam" id="PF26078"/>
    </source>
</evidence>
<dbReference type="PANTHER" id="PTHR35862:SF1">
    <property type="entry name" value="FELS-2 PROPHAGE PROTEIN"/>
    <property type="match status" value="1"/>
</dbReference>
<organism evidence="3 4">
    <name type="scientific">Escherichia coli</name>
    <dbReference type="NCBI Taxonomy" id="562"/>
    <lineage>
        <taxon>Bacteria</taxon>
        <taxon>Pseudomonadati</taxon>
        <taxon>Pseudomonadota</taxon>
        <taxon>Gammaproteobacteria</taxon>
        <taxon>Enterobacterales</taxon>
        <taxon>Enterobacteriaceae</taxon>
        <taxon>Escherichia</taxon>
    </lineage>
</organism>